<reference evidence="3" key="1">
    <citation type="submission" date="2022-09" db="EMBL/GenBank/DDBJ databases">
        <title>Culturomic study of gut microbiota in children with autism spectrum disorder.</title>
        <authorList>
            <person name="Efimov B.A."/>
            <person name="Chaplin A.V."/>
            <person name="Sokolova S.R."/>
            <person name="Pikina A.P."/>
            <person name="Korzhanova M."/>
            <person name="Belova V."/>
            <person name="Korostin D."/>
        </authorList>
    </citation>
    <scope>NUCLEOTIDE SEQUENCE</scope>
    <source>
        <strain evidence="3">ASD5510</strain>
    </source>
</reference>
<organism evidence="3 4">
    <name type="scientific">Hominibacterium faecale</name>
    <dbReference type="NCBI Taxonomy" id="2839743"/>
    <lineage>
        <taxon>Bacteria</taxon>
        <taxon>Bacillati</taxon>
        <taxon>Bacillota</taxon>
        <taxon>Clostridia</taxon>
        <taxon>Peptostreptococcales</taxon>
        <taxon>Anaerovoracaceae</taxon>
        <taxon>Hominibacterium</taxon>
    </lineage>
</organism>
<comment type="caution">
    <text evidence="3">The sequence shown here is derived from an EMBL/GenBank/DDBJ whole genome shotgun (WGS) entry which is preliminary data.</text>
</comment>
<dbReference type="InterPro" id="IPR041677">
    <property type="entry name" value="DNA2/NAM7_AAA_11"/>
</dbReference>
<evidence type="ECO:0000256" key="1">
    <source>
        <dbReference type="SAM" id="Coils"/>
    </source>
</evidence>
<evidence type="ECO:0000313" key="4">
    <source>
        <dbReference type="Proteomes" id="UP001065549"/>
    </source>
</evidence>
<accession>A0A9J6QW05</accession>
<dbReference type="AlphaFoldDB" id="A0A9J6QW05"/>
<dbReference type="EMBL" id="JAOSHN010000006">
    <property type="protein sequence ID" value="MCU7379819.1"/>
    <property type="molecule type" value="Genomic_DNA"/>
</dbReference>
<feature type="domain" description="DNA2/NAM7 helicase helicase" evidence="2">
    <location>
        <begin position="328"/>
        <end position="499"/>
    </location>
</feature>
<evidence type="ECO:0000259" key="2">
    <source>
        <dbReference type="Pfam" id="PF13086"/>
    </source>
</evidence>
<dbReference type="GO" id="GO:0004386">
    <property type="term" value="F:helicase activity"/>
    <property type="evidence" value="ECO:0007669"/>
    <property type="project" value="InterPro"/>
</dbReference>
<dbReference type="Pfam" id="PF13086">
    <property type="entry name" value="AAA_11"/>
    <property type="match status" value="1"/>
</dbReference>
<dbReference type="InterPro" id="IPR045055">
    <property type="entry name" value="DNA2/NAM7-like"/>
</dbReference>
<gene>
    <name evidence="3" type="ORF">OBO34_15850</name>
</gene>
<dbReference type="PANTHER" id="PTHR10887:SF495">
    <property type="entry name" value="HELICASE SENATAXIN ISOFORM X1-RELATED"/>
    <property type="match status" value="1"/>
</dbReference>
<dbReference type="InterPro" id="IPR027417">
    <property type="entry name" value="P-loop_NTPase"/>
</dbReference>
<evidence type="ECO:0000313" key="3">
    <source>
        <dbReference type="EMBL" id="MCU7379819.1"/>
    </source>
</evidence>
<keyword evidence="1" id="KW-0175">Coiled coil</keyword>
<dbReference type="PANTHER" id="PTHR10887">
    <property type="entry name" value="DNA2/NAM7 HELICASE FAMILY"/>
    <property type="match status" value="1"/>
</dbReference>
<sequence>MNTVCRDIFKAIHEGKWISIEYKNKNGEQTRYWIGINDINLKDRSLSVAGLHLSKHTLGDFPRIYIDSILTSDVVEGSFHPVNQRLVEDIHLNPYKYKELFHHAANMKILNYLADCSRLDSTPYRSEYALVEGLDGEGVQEGVYQLSDQQYKDIINQFQRRTIRDRQQKKPRKRILQICMNQLSVPVRKGLYVLAYRKMNFDVIRRRLIAEEEATICREFTIDGEKQSIRRFLPEEYGYLLDDFDTNQEEIKDRITSANPQIKGVDDMPYLLTLSRDLALDLDQEYGAILEMYQEAKPTIPIKAFFGELVKQPVRTKQYPLALLNQQVNLDQLLAIHHGLKYPLSYIQGPPGTGKTSTIINTITTAFFNEKTVLFASYNNHPIDSVFHTLQNIRYRNKRVPFPAVRLGNREKVEEALYYMKALYLQVKEINVFSNTLERNKDDKIEKTEQLSQLLKRYEAILDLKERKASIESLIRSEQSLTFRVELQSRQLAQVEKQLEQIGEVDEADALPLLNQNVEEFLKYLYYISAKYIKRLDEPKNEELLSILFMEGRKEE</sequence>
<dbReference type="Proteomes" id="UP001065549">
    <property type="component" value="Unassembled WGS sequence"/>
</dbReference>
<protein>
    <submittedName>
        <fullName evidence="3">AAA domain-containing protein</fullName>
    </submittedName>
</protein>
<proteinExistence type="predicted"/>
<name>A0A9J6QW05_9FIRM</name>
<dbReference type="Gene3D" id="3.40.50.300">
    <property type="entry name" value="P-loop containing nucleotide triphosphate hydrolases"/>
    <property type="match status" value="1"/>
</dbReference>
<dbReference type="SUPFAM" id="SSF52540">
    <property type="entry name" value="P-loop containing nucleoside triphosphate hydrolases"/>
    <property type="match status" value="2"/>
</dbReference>
<keyword evidence="4" id="KW-1185">Reference proteome</keyword>
<feature type="coiled-coil region" evidence="1">
    <location>
        <begin position="448"/>
        <end position="505"/>
    </location>
</feature>
<dbReference type="RefSeq" id="WP_269478663.1">
    <property type="nucleotide sequence ID" value="NZ_JAOSHN010000006.1"/>
</dbReference>